<evidence type="ECO:0000313" key="2">
    <source>
        <dbReference type="EMBL" id="TYA59667.1"/>
    </source>
</evidence>
<keyword evidence="1" id="KW-0812">Transmembrane</keyword>
<comment type="caution">
    <text evidence="2">The sequence shown here is derived from an EMBL/GenBank/DDBJ whole genome shotgun (WGS) entry which is preliminary data.</text>
</comment>
<dbReference type="AlphaFoldDB" id="A0A5D0GPR0"/>
<keyword evidence="1" id="KW-0472">Membrane</keyword>
<dbReference type="InterPro" id="IPR045749">
    <property type="entry name" value="DUF6090"/>
</dbReference>
<feature type="transmembrane region" description="Helical" evidence="1">
    <location>
        <begin position="21"/>
        <end position="42"/>
    </location>
</feature>
<dbReference type="EMBL" id="VSFC01000005">
    <property type="protein sequence ID" value="TYA59667.1"/>
    <property type="molecule type" value="Genomic_DNA"/>
</dbReference>
<reference evidence="2 3" key="1">
    <citation type="submission" date="2019-08" db="EMBL/GenBank/DDBJ databases">
        <title>Formosa sediminis sp. nov., isolated from marine sediment.</title>
        <authorList>
            <person name="Cao W.R."/>
        </authorList>
    </citation>
    <scope>NUCLEOTIDE SEQUENCE [LARGE SCALE GENOMIC DNA]</scope>
    <source>
        <strain evidence="2 3">1494</strain>
    </source>
</reference>
<protein>
    <submittedName>
        <fullName evidence="2">Uncharacterized protein</fullName>
    </submittedName>
</protein>
<accession>A0A5D0GPR0</accession>
<evidence type="ECO:0000313" key="3">
    <source>
        <dbReference type="Proteomes" id="UP000324550"/>
    </source>
</evidence>
<keyword evidence="1" id="KW-1133">Transmembrane helix</keyword>
<sequence>MIKFFRKIRYNLMEQNKTGKYLKYAFGEIILVVIGILIALQINSWNEQRKQNIAEKEFLQGIKNDLVQDKQFIDIVLSRITPKIKAYNMLNKDSLILSRDKPKIDSLLKIYLNLGQRTFYPISGSYQAAISGNEINRYTNKQLVQPIIKLYNSTYERLIDNGKILDERWSYLSKIYIHERRTGQYHVVDTIQFSKLLDDFHFHFIQMEWYKNVLDNAIIEIDELLIKIDMSH</sequence>
<dbReference type="OrthoDB" id="1414794at2"/>
<proteinExistence type="predicted"/>
<dbReference type="Proteomes" id="UP000324550">
    <property type="component" value="Unassembled WGS sequence"/>
</dbReference>
<gene>
    <name evidence="2" type="ORF">FVF61_01035</name>
</gene>
<organism evidence="2 3">
    <name type="scientific">Formosa maritima</name>
    <dbReference type="NCBI Taxonomy" id="2592046"/>
    <lineage>
        <taxon>Bacteria</taxon>
        <taxon>Pseudomonadati</taxon>
        <taxon>Bacteroidota</taxon>
        <taxon>Flavobacteriia</taxon>
        <taxon>Flavobacteriales</taxon>
        <taxon>Flavobacteriaceae</taxon>
        <taxon>Formosa</taxon>
    </lineage>
</organism>
<dbReference type="RefSeq" id="WP_148452357.1">
    <property type="nucleotide sequence ID" value="NZ_VSFC01000005.1"/>
</dbReference>
<dbReference type="Pfam" id="PF19578">
    <property type="entry name" value="DUF6090"/>
    <property type="match status" value="1"/>
</dbReference>
<keyword evidence="3" id="KW-1185">Reference proteome</keyword>
<evidence type="ECO:0000256" key="1">
    <source>
        <dbReference type="SAM" id="Phobius"/>
    </source>
</evidence>
<name>A0A5D0GPR0_9FLAO</name>